<organism evidence="1 2">
    <name type="scientific">Gordonia hydrophobica</name>
    <dbReference type="NCBI Taxonomy" id="40516"/>
    <lineage>
        <taxon>Bacteria</taxon>
        <taxon>Bacillati</taxon>
        <taxon>Actinomycetota</taxon>
        <taxon>Actinomycetes</taxon>
        <taxon>Mycobacteriales</taxon>
        <taxon>Gordoniaceae</taxon>
        <taxon>Gordonia</taxon>
    </lineage>
</organism>
<keyword evidence="2" id="KW-1185">Reference proteome</keyword>
<protein>
    <submittedName>
        <fullName evidence="1">DUF2273 domain-containing protein</fullName>
    </submittedName>
</protein>
<dbReference type="Proteomes" id="UP001479933">
    <property type="component" value="Chromosome"/>
</dbReference>
<evidence type="ECO:0000313" key="2">
    <source>
        <dbReference type="Proteomes" id="UP001479933"/>
    </source>
</evidence>
<sequence length="60" mass="5833">MDKPATIGVLVGLLLALAATTGGFGGFLLAVGLGAVGLLVGLQLQGTIDVRALVRSGSRG</sequence>
<name>A0ABZ2U6N5_9ACTN</name>
<proteinExistence type="predicted"/>
<gene>
    <name evidence="1" type="ORF">RVF87_10310</name>
</gene>
<dbReference type="RefSeq" id="WP_066163343.1">
    <property type="nucleotide sequence ID" value="NZ_CP136137.1"/>
</dbReference>
<dbReference type="EMBL" id="CP136137">
    <property type="protein sequence ID" value="WYY09424.1"/>
    <property type="molecule type" value="Genomic_DNA"/>
</dbReference>
<evidence type="ECO:0000313" key="1">
    <source>
        <dbReference type="EMBL" id="WYY09424.1"/>
    </source>
</evidence>
<reference evidence="1 2" key="1">
    <citation type="journal article" date="2023" name="Virus Evol.">
        <title>Computational host range prediction-The good, the bad, and the ugly.</title>
        <authorList>
            <person name="Howell A.A."/>
            <person name="Versoza C.J."/>
            <person name="Pfeifer S.P."/>
        </authorList>
    </citation>
    <scope>NUCLEOTIDE SEQUENCE [LARGE SCALE GENOMIC DNA]</scope>
    <source>
        <strain evidence="1 2">1610/1b</strain>
    </source>
</reference>
<accession>A0ABZ2U6N5</accession>